<evidence type="ECO:0000256" key="1">
    <source>
        <dbReference type="SAM" id="MobiDB-lite"/>
    </source>
</evidence>
<sequence>MGADIVEPEPGGPLLDASALERSRVRPRSRAGRLFGLADKDVVRAKQQLMAVIEEPSTVRSSLSSSHRTVAGGASAEDEATAGEQRADAADAPDTGSGPVLYDDPPPLRDATGRGYAGPTACIVAAITYRQLDHWARIGLVRPSLRADDASRERRLYSVPDLVLLRLVKRLLDGGASLSRSRAVLDDLRSRDVATWARWVVLIDGDTIRFLDDPDELVDIMERQPPEFSLALSTLVRQVEDDLADVLPDVVGPADQPHPGEAPPSAGRTERRAAGHGEPPPRQAG</sequence>
<feature type="region of interest" description="Disordered" evidence="1">
    <location>
        <begin position="1"/>
        <end position="31"/>
    </location>
</feature>
<feature type="compositionally biased region" description="Low complexity" evidence="1">
    <location>
        <begin position="58"/>
        <end position="70"/>
    </location>
</feature>
<dbReference type="AlphaFoldDB" id="A0A4R5D6Y6"/>
<dbReference type="InterPro" id="IPR009061">
    <property type="entry name" value="DNA-bd_dom_put_sf"/>
</dbReference>
<dbReference type="RefSeq" id="WP_131896975.1">
    <property type="nucleotide sequence ID" value="NZ_SMKZ01000025.1"/>
</dbReference>
<dbReference type="GO" id="GO:0006355">
    <property type="term" value="P:regulation of DNA-templated transcription"/>
    <property type="evidence" value="ECO:0007669"/>
    <property type="project" value="InterPro"/>
</dbReference>
<gene>
    <name evidence="3" type="ORF">E1269_17905</name>
</gene>
<feature type="region of interest" description="Disordered" evidence="1">
    <location>
        <begin position="246"/>
        <end position="285"/>
    </location>
</feature>
<reference evidence="3 4" key="1">
    <citation type="submission" date="2019-03" db="EMBL/GenBank/DDBJ databases">
        <title>Draft genome sequences of novel Actinobacteria.</title>
        <authorList>
            <person name="Sahin N."/>
            <person name="Ay H."/>
            <person name="Saygin H."/>
        </authorList>
    </citation>
    <scope>NUCLEOTIDE SEQUENCE [LARGE SCALE GENOMIC DNA]</scope>
    <source>
        <strain evidence="3 4">5K138</strain>
    </source>
</reference>
<evidence type="ECO:0000313" key="3">
    <source>
        <dbReference type="EMBL" id="TDE08377.1"/>
    </source>
</evidence>
<dbReference type="SMART" id="SM00422">
    <property type="entry name" value="HTH_MERR"/>
    <property type="match status" value="1"/>
</dbReference>
<accession>A0A4R5D6Y6</accession>
<feature type="region of interest" description="Disordered" evidence="1">
    <location>
        <begin position="55"/>
        <end position="113"/>
    </location>
</feature>
<dbReference type="GO" id="GO:0003677">
    <property type="term" value="F:DNA binding"/>
    <property type="evidence" value="ECO:0007669"/>
    <property type="project" value="InterPro"/>
</dbReference>
<dbReference type="InParanoid" id="A0A4R5D6Y6"/>
<name>A0A4R5D6Y6_9ACTN</name>
<dbReference type="InterPro" id="IPR000551">
    <property type="entry name" value="MerR-type_HTH_dom"/>
</dbReference>
<evidence type="ECO:0000259" key="2">
    <source>
        <dbReference type="SMART" id="SM00422"/>
    </source>
</evidence>
<comment type="caution">
    <text evidence="3">The sequence shown here is derived from an EMBL/GenBank/DDBJ whole genome shotgun (WGS) entry which is preliminary data.</text>
</comment>
<organism evidence="3 4">
    <name type="scientific">Jiangella asiatica</name>
    <dbReference type="NCBI Taxonomy" id="2530372"/>
    <lineage>
        <taxon>Bacteria</taxon>
        <taxon>Bacillati</taxon>
        <taxon>Actinomycetota</taxon>
        <taxon>Actinomycetes</taxon>
        <taxon>Jiangellales</taxon>
        <taxon>Jiangellaceae</taxon>
        <taxon>Jiangella</taxon>
    </lineage>
</organism>
<keyword evidence="4" id="KW-1185">Reference proteome</keyword>
<evidence type="ECO:0000313" key="4">
    <source>
        <dbReference type="Proteomes" id="UP000294739"/>
    </source>
</evidence>
<dbReference type="Pfam" id="PF13411">
    <property type="entry name" value="MerR_1"/>
    <property type="match status" value="1"/>
</dbReference>
<dbReference type="OrthoDB" id="7410529at2"/>
<proteinExistence type="predicted"/>
<dbReference type="EMBL" id="SMKZ01000025">
    <property type="protein sequence ID" value="TDE08377.1"/>
    <property type="molecule type" value="Genomic_DNA"/>
</dbReference>
<feature type="domain" description="HTH merR-type" evidence="2">
    <location>
        <begin position="116"/>
        <end position="188"/>
    </location>
</feature>
<dbReference type="SUPFAM" id="SSF46955">
    <property type="entry name" value="Putative DNA-binding domain"/>
    <property type="match status" value="1"/>
</dbReference>
<dbReference type="Proteomes" id="UP000294739">
    <property type="component" value="Unassembled WGS sequence"/>
</dbReference>
<dbReference type="Gene3D" id="1.10.1660.10">
    <property type="match status" value="1"/>
</dbReference>
<protein>
    <submittedName>
        <fullName evidence="3">MerR family transcriptional regulator</fullName>
    </submittedName>
</protein>